<dbReference type="InterPro" id="IPR010730">
    <property type="entry name" value="HET"/>
</dbReference>
<proteinExistence type="predicted"/>
<dbReference type="PANTHER" id="PTHR24148">
    <property type="entry name" value="ANKYRIN REPEAT DOMAIN-CONTAINING PROTEIN 39 HOMOLOG-RELATED"/>
    <property type="match status" value="1"/>
</dbReference>
<dbReference type="Proteomes" id="UP000245910">
    <property type="component" value="Chromosome III"/>
</dbReference>
<evidence type="ECO:0000313" key="2">
    <source>
        <dbReference type="EMBL" id="CEI70925.1"/>
    </source>
</evidence>
<accession>A0A2L2U5P7</accession>
<dbReference type="EMBL" id="LN649231">
    <property type="protein sequence ID" value="CEI70925.1"/>
    <property type="molecule type" value="Genomic_DNA"/>
</dbReference>
<dbReference type="InterPro" id="IPR052895">
    <property type="entry name" value="HetReg/Transcr_Mod"/>
</dbReference>
<dbReference type="Pfam" id="PF06985">
    <property type="entry name" value="HET"/>
    <property type="match status" value="1"/>
</dbReference>
<name>A0A2L2U5P7_9HYPO</name>
<dbReference type="PANTHER" id="PTHR24148:SF73">
    <property type="entry name" value="HET DOMAIN PROTEIN (AFU_ORTHOLOGUE AFUA_8G01020)"/>
    <property type="match status" value="1"/>
</dbReference>
<evidence type="ECO:0000313" key="3">
    <source>
        <dbReference type="Proteomes" id="UP000245910"/>
    </source>
</evidence>
<reference evidence="3" key="1">
    <citation type="submission" date="2014-10" db="EMBL/GenBank/DDBJ databases">
        <authorList>
            <person name="King R."/>
        </authorList>
    </citation>
    <scope>NUCLEOTIDE SEQUENCE [LARGE SCALE GENOMIC DNA]</scope>
    <source>
        <strain evidence="3">A3/5</strain>
    </source>
</reference>
<dbReference type="AlphaFoldDB" id="A0A2L2U5P7"/>
<evidence type="ECO:0000259" key="1">
    <source>
        <dbReference type="Pfam" id="PF06985"/>
    </source>
</evidence>
<dbReference type="Pfam" id="PF26639">
    <property type="entry name" value="Het-6_barrel"/>
    <property type="match status" value="1"/>
</dbReference>
<organism evidence="2 3">
    <name type="scientific">Fusarium venenatum</name>
    <dbReference type="NCBI Taxonomy" id="56646"/>
    <lineage>
        <taxon>Eukaryota</taxon>
        <taxon>Fungi</taxon>
        <taxon>Dikarya</taxon>
        <taxon>Ascomycota</taxon>
        <taxon>Pezizomycotina</taxon>
        <taxon>Sordariomycetes</taxon>
        <taxon>Hypocreomycetidae</taxon>
        <taxon>Hypocreales</taxon>
        <taxon>Nectriaceae</taxon>
        <taxon>Fusarium</taxon>
    </lineage>
</organism>
<feature type="domain" description="Heterokaryon incompatibility" evidence="1">
    <location>
        <begin position="113"/>
        <end position="297"/>
    </location>
</feature>
<protein>
    <recommendedName>
        <fullName evidence="1">Heterokaryon incompatibility domain-containing protein</fullName>
    </recommendedName>
</protein>
<keyword evidence="3" id="KW-1185">Reference proteome</keyword>
<sequence>MQICLTDISYVKLDNIDSGLGQEQGNKSLLSLILFIQTHSMIIPSYAMKQIQEFDYDLVKLQTASTEIRLLELYPSQAHNLKDKPNEAANPIWGDRLVCRLYTTTIEKPSNLFMALSYVWGDGNKSRAIWAVSSPGDESRHWTETSIPITESLEMALRHLRRRHETITLWIDQICINQADNSEKSKQVGMMGRIYSEAKQVLVWLGPAADGSDKLMDAWQHIGQQARDLGLESFLTRERYHLLSPIITNQNPADEATMHFQALLARTADVFAPLIKHMALKSWFERPYFLRAWIVQEFSLCTEALFVCGTKVIPVELTQLALLMLQFAISNMFRSDYRMLQRPEMPPERLEEVSEEPISRLFSCRSLEQKHRGDQLHMLLRKLFVGHDTRATVHRDRVFALLGLAVDADRLGIQPNYDSSEGSTERILTQTARALIERSGRVDTLCYSQLPKVPDLASLPSWVPDWRSNLRPSFYTLNERADKHLFAAAGKDSVVKFIPAPKGNPNVLGLRGYMVDLIEKVAEGGSWTDLSWDHVRYLGFFSQVDELWQRSMGKAYPIHGELTYRRKEEARWRVPIGDVYWTVEGDSQRATPDVVTYHDQCLKNLQHFDEMSRRTSVGADGWAEWEEQRQRGQIGQYYRDSMKVMQGKRPFLTQMGYLGMGPAEGQPADVVVIFCGGRIPFVLHPLDQLGGSQRGENSLFSFVGEAYCDGVMDGEVTTREEKTFFLA</sequence>